<comment type="catalytic activity">
    <reaction evidence="9">
        <text>L-seryl-[protein] + ATP = O-phospho-L-seryl-[protein] + ADP + H(+)</text>
        <dbReference type="Rhea" id="RHEA:17989"/>
        <dbReference type="Rhea" id="RHEA-COMP:9863"/>
        <dbReference type="Rhea" id="RHEA-COMP:11604"/>
        <dbReference type="ChEBI" id="CHEBI:15378"/>
        <dbReference type="ChEBI" id="CHEBI:29999"/>
        <dbReference type="ChEBI" id="CHEBI:30616"/>
        <dbReference type="ChEBI" id="CHEBI:83421"/>
        <dbReference type="ChEBI" id="CHEBI:456216"/>
        <dbReference type="EC" id="2.7.11.25"/>
    </reaction>
</comment>
<dbReference type="GO" id="GO:0004709">
    <property type="term" value="F:MAP kinase kinase kinase activity"/>
    <property type="evidence" value="ECO:0007669"/>
    <property type="project" value="UniProtKB-EC"/>
</dbReference>
<evidence type="ECO:0000256" key="5">
    <source>
        <dbReference type="ARBA" id="ARBA00022741"/>
    </source>
</evidence>
<dbReference type="EC" id="2.7.11.25" evidence="2"/>
<evidence type="ECO:0000313" key="14">
    <source>
        <dbReference type="Proteomes" id="UP000636800"/>
    </source>
</evidence>
<name>A0A835U6K6_VANPL</name>
<dbReference type="EMBL" id="JADCNL010000161">
    <property type="protein sequence ID" value="KAG0449755.1"/>
    <property type="molecule type" value="Genomic_DNA"/>
</dbReference>
<keyword evidence="14" id="KW-1185">Reference proteome</keyword>
<feature type="domain" description="Protein kinase" evidence="12">
    <location>
        <begin position="245"/>
        <end position="498"/>
    </location>
</feature>
<sequence length="503" mass="55899">MRTTRSLDFSRTGYAEETSFRIEGSIDGEVDRLCRRIGLSGPEAFSIPDALWEATFKSRSTSELFRRSGLLLSDSLPKQQPKDPAPASDRLEETGDCAAVPIEESRVRTAAVETVLCEEVLTREEKMLNIPRSSPGNDDIGDGGLRGTRPPVLISPQPLPSVLSPPQRTVAPASVNPQVESRVALISDAERLGCRETEEVLVERSVIPLETADSFSKPSDEDSSSTTTEIVVSPNGRFKKKITSWIRGRRLGSGSFGTVYEGISNDGIFIAIKEVSLLDRGSSAQQCIDQLEHEIALLSQFEHENIVRYYGTDKEESKLFIFLERVSQGSLASLYQEYHLRDTQVSVYTRQILNGLNYLHERNVVHRDIKCANILVHANGSVKLADFGLAKEITDLNLLKSCKGSVYWMAPEVIHPKKTYGCPADIWSLGCTVLEMLTRQIPFPNAEWQHALYKIGHGVQPPIPADLSRDARDFIGQCVRVDPESRPTAAELLQHPFVRRPLT</sequence>
<dbReference type="Pfam" id="PF00069">
    <property type="entry name" value="Pkinase"/>
    <property type="match status" value="1"/>
</dbReference>
<proteinExistence type="inferred from homology"/>
<reference evidence="13 14" key="1">
    <citation type="journal article" date="2020" name="Nat. Food">
        <title>A phased Vanilla planifolia genome enables genetic improvement of flavour and production.</title>
        <authorList>
            <person name="Hasing T."/>
            <person name="Tang H."/>
            <person name="Brym M."/>
            <person name="Khazi F."/>
            <person name="Huang T."/>
            <person name="Chambers A.H."/>
        </authorList>
    </citation>
    <scope>NUCLEOTIDE SEQUENCE [LARGE SCALE GENOMIC DNA]</scope>
    <source>
        <tissue evidence="13">Leaf</tissue>
    </source>
</reference>
<evidence type="ECO:0000256" key="9">
    <source>
        <dbReference type="ARBA" id="ARBA00048329"/>
    </source>
</evidence>
<organism evidence="13 14">
    <name type="scientific">Vanilla planifolia</name>
    <name type="common">Vanilla</name>
    <dbReference type="NCBI Taxonomy" id="51239"/>
    <lineage>
        <taxon>Eukaryota</taxon>
        <taxon>Viridiplantae</taxon>
        <taxon>Streptophyta</taxon>
        <taxon>Embryophyta</taxon>
        <taxon>Tracheophyta</taxon>
        <taxon>Spermatophyta</taxon>
        <taxon>Magnoliopsida</taxon>
        <taxon>Liliopsida</taxon>
        <taxon>Asparagales</taxon>
        <taxon>Orchidaceae</taxon>
        <taxon>Vanilloideae</taxon>
        <taxon>Vanilleae</taxon>
        <taxon>Vanilla</taxon>
    </lineage>
</organism>
<keyword evidence="7 10" id="KW-0067">ATP-binding</keyword>
<evidence type="ECO:0000313" key="13">
    <source>
        <dbReference type="EMBL" id="KAG0449755.1"/>
    </source>
</evidence>
<dbReference type="GO" id="GO:0005524">
    <property type="term" value="F:ATP binding"/>
    <property type="evidence" value="ECO:0007669"/>
    <property type="project" value="UniProtKB-UniRule"/>
</dbReference>
<evidence type="ECO:0000259" key="12">
    <source>
        <dbReference type="PROSITE" id="PS50011"/>
    </source>
</evidence>
<protein>
    <recommendedName>
        <fullName evidence="2">mitogen-activated protein kinase kinase kinase</fullName>
        <ecNumber evidence="2">2.7.11.25</ecNumber>
    </recommendedName>
</protein>
<dbReference type="Proteomes" id="UP000636800">
    <property type="component" value="Unassembled WGS sequence"/>
</dbReference>
<dbReference type="SUPFAM" id="SSF56112">
    <property type="entry name" value="Protein kinase-like (PK-like)"/>
    <property type="match status" value="1"/>
</dbReference>
<feature type="region of interest" description="Disordered" evidence="11">
    <location>
        <begin position="72"/>
        <end position="92"/>
    </location>
</feature>
<feature type="binding site" evidence="10">
    <location>
        <position position="273"/>
    </location>
    <ligand>
        <name>ATP</name>
        <dbReference type="ChEBI" id="CHEBI:30616"/>
    </ligand>
</feature>
<evidence type="ECO:0000256" key="7">
    <source>
        <dbReference type="ARBA" id="ARBA00022840"/>
    </source>
</evidence>
<accession>A0A835U6K6</accession>
<evidence type="ECO:0000256" key="3">
    <source>
        <dbReference type="ARBA" id="ARBA00022527"/>
    </source>
</evidence>
<dbReference type="GO" id="GO:0005737">
    <property type="term" value="C:cytoplasm"/>
    <property type="evidence" value="ECO:0007669"/>
    <property type="project" value="TreeGrafter"/>
</dbReference>
<dbReference type="PANTHER" id="PTHR48016:SF57">
    <property type="entry name" value="MAP KINASE SUPERFAMILY PROTEIN-RELATED"/>
    <property type="match status" value="1"/>
</dbReference>
<evidence type="ECO:0000256" key="4">
    <source>
        <dbReference type="ARBA" id="ARBA00022679"/>
    </source>
</evidence>
<dbReference type="FunFam" id="1.10.510.10:FF:000359">
    <property type="entry name" value="Mitogen-activated protein kinase 1, putative, expressed"/>
    <property type="match status" value="1"/>
</dbReference>
<dbReference type="PROSITE" id="PS00108">
    <property type="entry name" value="PROTEIN_KINASE_ST"/>
    <property type="match status" value="1"/>
</dbReference>
<dbReference type="InterPro" id="IPR050538">
    <property type="entry name" value="MAP_kinase_kinase_kinase"/>
</dbReference>
<evidence type="ECO:0000256" key="2">
    <source>
        <dbReference type="ARBA" id="ARBA00012406"/>
    </source>
</evidence>
<dbReference type="OrthoDB" id="206201at2759"/>
<dbReference type="GO" id="GO:1902065">
    <property type="term" value="P:response to L-glutamate"/>
    <property type="evidence" value="ECO:0007669"/>
    <property type="project" value="UniProtKB-ARBA"/>
</dbReference>
<feature type="region of interest" description="Disordered" evidence="11">
    <location>
        <begin position="129"/>
        <end position="150"/>
    </location>
</feature>
<evidence type="ECO:0000256" key="10">
    <source>
        <dbReference type="PROSITE-ProRule" id="PRU10141"/>
    </source>
</evidence>
<comment type="catalytic activity">
    <reaction evidence="8">
        <text>L-threonyl-[protein] + ATP = O-phospho-L-threonyl-[protein] + ADP + H(+)</text>
        <dbReference type="Rhea" id="RHEA:46608"/>
        <dbReference type="Rhea" id="RHEA-COMP:11060"/>
        <dbReference type="Rhea" id="RHEA-COMP:11605"/>
        <dbReference type="ChEBI" id="CHEBI:15378"/>
        <dbReference type="ChEBI" id="CHEBI:30013"/>
        <dbReference type="ChEBI" id="CHEBI:30616"/>
        <dbReference type="ChEBI" id="CHEBI:61977"/>
        <dbReference type="ChEBI" id="CHEBI:456216"/>
        <dbReference type="EC" id="2.7.11.25"/>
    </reaction>
</comment>
<dbReference type="Gene3D" id="1.10.510.10">
    <property type="entry name" value="Transferase(Phosphotransferase) domain 1"/>
    <property type="match status" value="1"/>
</dbReference>
<evidence type="ECO:0000256" key="11">
    <source>
        <dbReference type="SAM" id="MobiDB-lite"/>
    </source>
</evidence>
<dbReference type="PANTHER" id="PTHR48016">
    <property type="entry name" value="MAP KINASE KINASE KINASE SSK2-RELATED-RELATED"/>
    <property type="match status" value="1"/>
</dbReference>
<evidence type="ECO:0000256" key="1">
    <source>
        <dbReference type="ARBA" id="ARBA00006529"/>
    </source>
</evidence>
<dbReference type="InterPro" id="IPR008271">
    <property type="entry name" value="Ser/Thr_kinase_AS"/>
</dbReference>
<dbReference type="AlphaFoldDB" id="A0A835U6K6"/>
<evidence type="ECO:0000256" key="6">
    <source>
        <dbReference type="ARBA" id="ARBA00022777"/>
    </source>
</evidence>
<dbReference type="InterPro" id="IPR017441">
    <property type="entry name" value="Protein_kinase_ATP_BS"/>
</dbReference>
<gene>
    <name evidence="13" type="ORF">HPP92_027202</name>
</gene>
<comment type="similarity">
    <text evidence="1">Belongs to the protein kinase superfamily. STE Ser/Thr protein kinase family. MAP kinase kinase kinase subfamily.</text>
</comment>
<dbReference type="PROSITE" id="PS00107">
    <property type="entry name" value="PROTEIN_KINASE_ATP"/>
    <property type="match status" value="1"/>
</dbReference>
<dbReference type="InterPro" id="IPR000719">
    <property type="entry name" value="Prot_kinase_dom"/>
</dbReference>
<keyword evidence="3" id="KW-0723">Serine/threonine-protein kinase</keyword>
<keyword evidence="5 10" id="KW-0547">Nucleotide-binding</keyword>
<evidence type="ECO:0000256" key="8">
    <source>
        <dbReference type="ARBA" id="ARBA00047559"/>
    </source>
</evidence>
<keyword evidence="4" id="KW-0808">Transferase</keyword>
<dbReference type="PROSITE" id="PS50011">
    <property type="entry name" value="PROTEIN_KINASE_DOM"/>
    <property type="match status" value="1"/>
</dbReference>
<keyword evidence="6" id="KW-0418">Kinase</keyword>
<dbReference type="SMART" id="SM00220">
    <property type="entry name" value="S_TKc"/>
    <property type="match status" value="1"/>
</dbReference>
<dbReference type="InterPro" id="IPR011009">
    <property type="entry name" value="Kinase-like_dom_sf"/>
</dbReference>
<comment type="caution">
    <text evidence="13">The sequence shown here is derived from an EMBL/GenBank/DDBJ whole genome shotgun (WGS) entry which is preliminary data.</text>
</comment>